<dbReference type="Pfam" id="PF00153">
    <property type="entry name" value="Mito_carr"/>
    <property type="match status" value="3"/>
</dbReference>
<evidence type="ECO:0000256" key="1">
    <source>
        <dbReference type="ARBA" id="ARBA00004225"/>
    </source>
</evidence>
<feature type="repeat" description="Solcar" evidence="13">
    <location>
        <begin position="170"/>
        <end position="251"/>
    </location>
</feature>
<dbReference type="PROSITE" id="PS50920">
    <property type="entry name" value="SOLCAR"/>
    <property type="match status" value="3"/>
</dbReference>
<keyword evidence="8" id="KW-0862">Zinc</keyword>
<dbReference type="GO" id="GO:0031966">
    <property type="term" value="C:mitochondrial membrane"/>
    <property type="evidence" value="ECO:0007669"/>
    <property type="project" value="UniProtKB-SubCell"/>
</dbReference>
<evidence type="ECO:0000256" key="10">
    <source>
        <dbReference type="ARBA" id="ARBA00023128"/>
    </source>
</evidence>
<feature type="domain" description="C2H2-type" evidence="15">
    <location>
        <begin position="479"/>
        <end position="509"/>
    </location>
</feature>
<dbReference type="InterPro" id="IPR036236">
    <property type="entry name" value="Znf_C2H2_sf"/>
</dbReference>
<dbReference type="PANTHER" id="PTHR45624:SF10">
    <property type="entry name" value="SLC (SOLUTE CARRIER) HOMOLOG"/>
    <property type="match status" value="1"/>
</dbReference>
<feature type="domain" description="C2H2-type" evidence="15">
    <location>
        <begin position="510"/>
        <end position="537"/>
    </location>
</feature>
<sequence>MVLLDPTLGSPPNQLHWSIDHHGLRSSIQGPHSLSLPYLRTPTLVSLIPSHSPFALHSNPHSALILCMASSVNDFIAGYLSGIAGLLIGSPLDIIKVRLQASTISQHARPPTNAEPPPAFTTTSSYFRGVLAPLVGLGALNALLFVSYGKTLEILSPPPGASAGTEFGIERQLAVYSAGAVAGLACCLITTPTELIKCRTQVHSNNSLLIARTIWRTEGLRGLYRGVCITSLRDAIGYGFYFWGYEGLKVVLLEGTGDDEVSRVLVAGGLAGCLSWASILPLDVVKTRVQTVSYATRSSSSSRTPLLRERPAERVSAWQIAKAALKQEGATVFFRGMGVTMVRAFIVNGVTFGVYEWASGSLERETRLRSTPTLFTAMSAPTNATESPAPAPAAPAATVTTGQQPQPVAVAVAVASPATAPATPQPVAQPFNAVQYAAAHAQALPVGASPGAQYLPAQVQVQQPTVIPTQKKSKPQKIFQCTGFGDCRMVFTRSEHLLRHIRKHTGERPFKCHCGRTFSRLDNLRQHAQTVHANELMTQHTLADPYSSTATTSVLHPAFLPPGMTLPGGLVPVPMQMNGQLPPGAIPLDPNFAAQAQAQAQAAAGGKWTKPKSKNQAPVLLQHPYATSPIGPDGQPLPVSPTQYIQYAHSPYPVGGKPMAVPVGYGVPGSPGQWRAAAAAAAGGMGLPLGMGGGQGYALPPGYPYVMATTPEMTAAAAEGGGVEKKGDDATTPAGAAAAVAGEEVKKDETAASPVVAGGGDAETTDEPPVGSAAAAAAAAAAAGGMQGLEALMEAADAARVNEKDKDASGEDAAVAAAIAAAAAAAAIGLPQHVPAPVEQEEPVVEQVVVAHAEPVGQEEGEVGENVGEAAAAAVAVEETA</sequence>
<evidence type="ECO:0000256" key="6">
    <source>
        <dbReference type="ARBA" id="ARBA00022737"/>
    </source>
</evidence>
<reference evidence="16 17" key="3">
    <citation type="journal article" date="2015" name="Genome Announc.">
        <title>Draft Genome Sequence of the Archiascomycetous Yeast Saitoella complicata.</title>
        <authorList>
            <person name="Yamauchi K."/>
            <person name="Kondo S."/>
            <person name="Hamamoto M."/>
            <person name="Takahashi Y."/>
            <person name="Ogura Y."/>
            <person name="Hayashi T."/>
            <person name="Nishida H."/>
        </authorList>
    </citation>
    <scope>NUCLEOTIDE SEQUENCE [LARGE SCALE GENOMIC DNA]</scope>
    <source>
        <strain evidence="16 17">NRRL Y-17804</strain>
    </source>
</reference>
<evidence type="ECO:0000256" key="9">
    <source>
        <dbReference type="ARBA" id="ARBA00022989"/>
    </source>
</evidence>
<gene>
    <name evidence="16" type="ORF">G7K_2299-t1</name>
</gene>
<evidence type="ECO:0000256" key="4">
    <source>
        <dbReference type="ARBA" id="ARBA00022692"/>
    </source>
</evidence>
<evidence type="ECO:0000313" key="16">
    <source>
        <dbReference type="EMBL" id="GAO48115.1"/>
    </source>
</evidence>
<feature type="repeat" description="Solcar" evidence="13">
    <location>
        <begin position="69"/>
        <end position="154"/>
    </location>
</feature>
<feature type="region of interest" description="Disordered" evidence="14">
    <location>
        <begin position="721"/>
        <end position="769"/>
    </location>
</feature>
<evidence type="ECO:0000256" key="11">
    <source>
        <dbReference type="ARBA" id="ARBA00023136"/>
    </source>
</evidence>
<evidence type="ECO:0000256" key="5">
    <source>
        <dbReference type="ARBA" id="ARBA00022723"/>
    </source>
</evidence>
<keyword evidence="5" id="KW-0479">Metal-binding</keyword>
<dbReference type="AlphaFoldDB" id="A0A0E9NFC9"/>
<dbReference type="InterPro" id="IPR013087">
    <property type="entry name" value="Znf_C2H2_type"/>
</dbReference>
<dbReference type="EMBL" id="BACD03000013">
    <property type="protein sequence ID" value="GAO48115.1"/>
    <property type="molecule type" value="Genomic_DNA"/>
</dbReference>
<organism evidence="16 17">
    <name type="scientific">Saitoella complicata (strain BCRC 22490 / CBS 7301 / JCM 7358 / NBRC 10748 / NRRL Y-17804)</name>
    <dbReference type="NCBI Taxonomy" id="698492"/>
    <lineage>
        <taxon>Eukaryota</taxon>
        <taxon>Fungi</taxon>
        <taxon>Dikarya</taxon>
        <taxon>Ascomycota</taxon>
        <taxon>Taphrinomycotina</taxon>
        <taxon>Taphrinomycotina incertae sedis</taxon>
        <taxon>Saitoella</taxon>
    </lineage>
</organism>
<evidence type="ECO:0000256" key="8">
    <source>
        <dbReference type="ARBA" id="ARBA00022833"/>
    </source>
</evidence>
<evidence type="ECO:0000256" key="13">
    <source>
        <dbReference type="PROSITE-ProRule" id="PRU00282"/>
    </source>
</evidence>
<reference evidence="16 17" key="2">
    <citation type="journal article" date="2014" name="J. Gen. Appl. Microbiol.">
        <title>The early diverging ascomycetous budding yeast Saitoella complicata has three histone deacetylases belonging to the Clr6, Hos2, and Rpd3 lineages.</title>
        <authorList>
            <person name="Nishida H."/>
            <person name="Matsumoto T."/>
            <person name="Kondo S."/>
            <person name="Hamamoto M."/>
            <person name="Yoshikawa H."/>
        </authorList>
    </citation>
    <scope>NUCLEOTIDE SEQUENCE [LARGE SCALE GENOMIC DNA]</scope>
    <source>
        <strain evidence="16 17">NRRL Y-17804</strain>
    </source>
</reference>
<dbReference type="GO" id="GO:0008270">
    <property type="term" value="F:zinc ion binding"/>
    <property type="evidence" value="ECO:0007669"/>
    <property type="project" value="UniProtKB-KW"/>
</dbReference>
<keyword evidence="11 13" id="KW-0472">Membrane</keyword>
<feature type="repeat" description="Solcar" evidence="13">
    <location>
        <begin position="259"/>
        <end position="361"/>
    </location>
</feature>
<reference evidence="16 17" key="1">
    <citation type="journal article" date="2011" name="J. Gen. Appl. Microbiol.">
        <title>Draft genome sequencing of the enigmatic yeast Saitoella complicata.</title>
        <authorList>
            <person name="Nishida H."/>
            <person name="Hamamoto M."/>
            <person name="Sugiyama J."/>
        </authorList>
    </citation>
    <scope>NUCLEOTIDE SEQUENCE [LARGE SCALE GENOMIC DNA]</scope>
    <source>
        <strain evidence="16 17">NRRL Y-17804</strain>
    </source>
</reference>
<dbReference type="PANTHER" id="PTHR45624">
    <property type="entry name" value="MITOCHONDRIAL BASIC AMINO ACIDS TRANSPORTER-RELATED"/>
    <property type="match status" value="1"/>
</dbReference>
<keyword evidence="6" id="KW-0677">Repeat</keyword>
<dbReference type="Proteomes" id="UP000033140">
    <property type="component" value="Unassembled WGS sequence"/>
</dbReference>
<evidence type="ECO:0000313" key="17">
    <source>
        <dbReference type="Proteomes" id="UP000033140"/>
    </source>
</evidence>
<dbReference type="Gene3D" id="1.50.40.10">
    <property type="entry name" value="Mitochondrial carrier domain"/>
    <property type="match status" value="1"/>
</dbReference>
<comment type="caution">
    <text evidence="16">The sequence shown here is derived from an EMBL/GenBank/DDBJ whole genome shotgun (WGS) entry which is preliminary data.</text>
</comment>
<comment type="subcellular location">
    <subcellularLocation>
        <location evidence="1">Mitochondrion membrane</location>
        <topology evidence="1">Multi-pass membrane protein</topology>
    </subcellularLocation>
</comment>
<evidence type="ECO:0000256" key="2">
    <source>
        <dbReference type="ARBA" id="ARBA00006375"/>
    </source>
</evidence>
<comment type="similarity">
    <text evidence="2">Belongs to the mitochondrial carrier (TC 2.A.29) family.</text>
</comment>
<dbReference type="SMART" id="SM00355">
    <property type="entry name" value="ZnF_C2H2"/>
    <property type="match status" value="2"/>
</dbReference>
<dbReference type="Pfam" id="PF00096">
    <property type="entry name" value="zf-C2H2"/>
    <property type="match status" value="1"/>
</dbReference>
<name>A0A0E9NFC9_SAICN</name>
<keyword evidence="3" id="KW-0813">Transport</keyword>
<dbReference type="SUPFAM" id="SSF103506">
    <property type="entry name" value="Mitochondrial carrier"/>
    <property type="match status" value="1"/>
</dbReference>
<dbReference type="GO" id="GO:0022857">
    <property type="term" value="F:transmembrane transporter activity"/>
    <property type="evidence" value="ECO:0007669"/>
    <property type="project" value="TreeGrafter"/>
</dbReference>
<evidence type="ECO:0000259" key="15">
    <source>
        <dbReference type="PROSITE" id="PS50157"/>
    </source>
</evidence>
<dbReference type="PROSITE" id="PS50157">
    <property type="entry name" value="ZINC_FINGER_C2H2_2"/>
    <property type="match status" value="2"/>
</dbReference>
<proteinExistence type="inferred from homology"/>
<keyword evidence="9" id="KW-1133">Transmembrane helix</keyword>
<feature type="compositionally biased region" description="Low complexity" evidence="14">
    <location>
        <begin position="730"/>
        <end position="742"/>
    </location>
</feature>
<keyword evidence="10" id="KW-0496">Mitochondrion</keyword>
<keyword evidence="17" id="KW-1185">Reference proteome</keyword>
<evidence type="ECO:0000256" key="14">
    <source>
        <dbReference type="SAM" id="MobiDB-lite"/>
    </source>
</evidence>
<dbReference type="InterPro" id="IPR018108">
    <property type="entry name" value="MCP_transmembrane"/>
</dbReference>
<dbReference type="InterPro" id="IPR050567">
    <property type="entry name" value="Mitochondrial_Carrier"/>
</dbReference>
<evidence type="ECO:0000256" key="7">
    <source>
        <dbReference type="ARBA" id="ARBA00022771"/>
    </source>
</evidence>
<dbReference type="InterPro" id="IPR023395">
    <property type="entry name" value="MCP_dom_sf"/>
</dbReference>
<keyword evidence="4 13" id="KW-0812">Transmembrane</keyword>
<protein>
    <recommendedName>
        <fullName evidence="15">C2H2-type domain-containing protein</fullName>
    </recommendedName>
</protein>
<dbReference type="Gene3D" id="3.30.160.60">
    <property type="entry name" value="Classic Zinc Finger"/>
    <property type="match status" value="2"/>
</dbReference>
<keyword evidence="7 12" id="KW-0863">Zinc-finger</keyword>
<accession>A0A0E9NFC9</accession>
<dbReference type="FunFam" id="3.30.160.60:FF:002343">
    <property type="entry name" value="Zinc finger protein 33A"/>
    <property type="match status" value="1"/>
</dbReference>
<dbReference type="SUPFAM" id="SSF57667">
    <property type="entry name" value="beta-beta-alpha zinc fingers"/>
    <property type="match status" value="1"/>
</dbReference>
<evidence type="ECO:0000256" key="3">
    <source>
        <dbReference type="ARBA" id="ARBA00022448"/>
    </source>
</evidence>
<evidence type="ECO:0000256" key="12">
    <source>
        <dbReference type="PROSITE-ProRule" id="PRU00042"/>
    </source>
</evidence>